<dbReference type="InterPro" id="IPR011006">
    <property type="entry name" value="CheY-like_superfamily"/>
</dbReference>
<feature type="domain" description="HTH luxR-type" evidence="5">
    <location>
        <begin position="139"/>
        <end position="204"/>
    </location>
</feature>
<dbReference type="Gene3D" id="3.40.50.2300">
    <property type="match status" value="1"/>
</dbReference>
<feature type="domain" description="Response regulatory" evidence="6">
    <location>
        <begin position="3"/>
        <end position="120"/>
    </location>
</feature>
<dbReference type="PROSITE" id="PS50043">
    <property type="entry name" value="HTH_LUXR_2"/>
    <property type="match status" value="1"/>
</dbReference>
<gene>
    <name evidence="7" type="ORF">SAMN05192560_1527</name>
</gene>
<dbReference type="PANTHER" id="PTHR44688:SF16">
    <property type="entry name" value="DNA-BINDING TRANSCRIPTIONAL ACTIVATOR DEVR_DOSR"/>
    <property type="match status" value="1"/>
</dbReference>
<dbReference type="SMART" id="SM00421">
    <property type="entry name" value="HTH_LUXR"/>
    <property type="match status" value="1"/>
</dbReference>
<dbReference type="RefSeq" id="WP_089375638.1">
    <property type="nucleotide sequence ID" value="NZ_FZOA01000006.1"/>
</dbReference>
<sequence>MKRIALISENRLINYSLLHLLSRHNDLQIQNIYPGLDACTQKHLLARHHDLVVISLAPYRSDALELLAHLQDITARIPLLILSNGEDRHLLRNFIRGGCKGYLEKDATAEDFMQAVTDICAGRHYLPGRLEPGHLLHGTPLPHDQLSRRELQVFLKLIQCKPIVMVARELDVSPSAVSVFRNRVLKKLNSRSNADFIFYALQHHLLRVPVSPSH</sequence>
<dbReference type="EMBL" id="FZOA01000006">
    <property type="protein sequence ID" value="SNR87643.1"/>
    <property type="molecule type" value="Genomic_DNA"/>
</dbReference>
<dbReference type="PROSITE" id="PS50110">
    <property type="entry name" value="RESPONSE_REGULATORY"/>
    <property type="match status" value="1"/>
</dbReference>
<evidence type="ECO:0000313" key="7">
    <source>
        <dbReference type="EMBL" id="SNR87643.1"/>
    </source>
</evidence>
<evidence type="ECO:0000259" key="5">
    <source>
        <dbReference type="PROSITE" id="PS50043"/>
    </source>
</evidence>
<dbReference type="SUPFAM" id="SSF46894">
    <property type="entry name" value="C-terminal effector domain of the bipartite response regulators"/>
    <property type="match status" value="1"/>
</dbReference>
<dbReference type="InterPro" id="IPR001789">
    <property type="entry name" value="Sig_transdc_resp-reg_receiver"/>
</dbReference>
<dbReference type="AlphaFoldDB" id="A0A238ZYB5"/>
<dbReference type="Proteomes" id="UP000198305">
    <property type="component" value="Unassembled WGS sequence"/>
</dbReference>
<dbReference type="InterPro" id="IPR000792">
    <property type="entry name" value="Tscrpt_reg_LuxR_C"/>
</dbReference>
<dbReference type="Pfam" id="PF00196">
    <property type="entry name" value="GerE"/>
    <property type="match status" value="1"/>
</dbReference>
<dbReference type="InterPro" id="IPR016032">
    <property type="entry name" value="Sig_transdc_resp-reg_C-effctor"/>
</dbReference>
<evidence type="ECO:0000256" key="3">
    <source>
        <dbReference type="ARBA" id="ARBA00023163"/>
    </source>
</evidence>
<dbReference type="InterPro" id="IPR036388">
    <property type="entry name" value="WH-like_DNA-bd_sf"/>
</dbReference>
<evidence type="ECO:0000256" key="1">
    <source>
        <dbReference type="ARBA" id="ARBA00023015"/>
    </source>
</evidence>
<evidence type="ECO:0000313" key="8">
    <source>
        <dbReference type="Proteomes" id="UP000198305"/>
    </source>
</evidence>
<comment type="caution">
    <text evidence="4">Lacks conserved residue(s) required for the propagation of feature annotation.</text>
</comment>
<keyword evidence="2 7" id="KW-0238">DNA-binding</keyword>
<evidence type="ECO:0000256" key="4">
    <source>
        <dbReference type="PROSITE-ProRule" id="PRU00169"/>
    </source>
</evidence>
<evidence type="ECO:0000256" key="2">
    <source>
        <dbReference type="ARBA" id="ARBA00023125"/>
    </source>
</evidence>
<evidence type="ECO:0000259" key="6">
    <source>
        <dbReference type="PROSITE" id="PS50110"/>
    </source>
</evidence>
<dbReference type="OrthoDB" id="9796655at2"/>
<dbReference type="Gene3D" id="1.10.10.10">
    <property type="entry name" value="Winged helix-like DNA-binding domain superfamily/Winged helix DNA-binding domain"/>
    <property type="match status" value="1"/>
</dbReference>
<keyword evidence="3" id="KW-0804">Transcription</keyword>
<name>A0A238ZYB5_9PROT</name>
<protein>
    <submittedName>
        <fullName evidence="7">DNA-binding response regulator, NarL/FixJ family, contains REC and HTH domains</fullName>
    </submittedName>
</protein>
<dbReference type="GO" id="GO:0006355">
    <property type="term" value="P:regulation of DNA-templated transcription"/>
    <property type="evidence" value="ECO:0007669"/>
    <property type="project" value="InterPro"/>
</dbReference>
<dbReference type="PANTHER" id="PTHR44688">
    <property type="entry name" value="DNA-BINDING TRANSCRIPTIONAL ACTIVATOR DEVR_DOSR"/>
    <property type="match status" value="1"/>
</dbReference>
<accession>A0A238ZYB5</accession>
<organism evidence="7 8">
    <name type="scientific">Methylobacillus rhizosphaerae</name>
    <dbReference type="NCBI Taxonomy" id="551994"/>
    <lineage>
        <taxon>Bacteria</taxon>
        <taxon>Pseudomonadati</taxon>
        <taxon>Pseudomonadota</taxon>
        <taxon>Betaproteobacteria</taxon>
        <taxon>Nitrosomonadales</taxon>
        <taxon>Methylophilaceae</taxon>
        <taxon>Methylobacillus</taxon>
    </lineage>
</organism>
<dbReference type="SUPFAM" id="SSF52172">
    <property type="entry name" value="CheY-like"/>
    <property type="match status" value="1"/>
</dbReference>
<keyword evidence="1" id="KW-0805">Transcription regulation</keyword>
<proteinExistence type="predicted"/>
<dbReference type="GO" id="GO:0000160">
    <property type="term" value="P:phosphorelay signal transduction system"/>
    <property type="evidence" value="ECO:0007669"/>
    <property type="project" value="InterPro"/>
</dbReference>
<reference evidence="8" key="1">
    <citation type="submission" date="2017-06" db="EMBL/GenBank/DDBJ databases">
        <authorList>
            <person name="Varghese N."/>
            <person name="Submissions S."/>
        </authorList>
    </citation>
    <scope>NUCLEOTIDE SEQUENCE [LARGE SCALE GENOMIC DNA]</scope>
    <source>
        <strain evidence="8">Ca-68</strain>
    </source>
</reference>
<keyword evidence="8" id="KW-1185">Reference proteome</keyword>
<dbReference type="GO" id="GO:0003677">
    <property type="term" value="F:DNA binding"/>
    <property type="evidence" value="ECO:0007669"/>
    <property type="project" value="UniProtKB-KW"/>
</dbReference>